<proteinExistence type="predicted"/>
<feature type="domain" description="DDE Tnp4" evidence="3">
    <location>
        <begin position="124"/>
        <end position="285"/>
    </location>
</feature>
<keyword evidence="2" id="KW-0479">Metal-binding</keyword>
<dbReference type="GO" id="GO:0046872">
    <property type="term" value="F:metal ion binding"/>
    <property type="evidence" value="ECO:0007669"/>
    <property type="project" value="UniProtKB-KW"/>
</dbReference>
<comment type="cofactor">
    <cofactor evidence="1">
        <name>a divalent metal cation</name>
        <dbReference type="ChEBI" id="CHEBI:60240"/>
    </cofactor>
</comment>
<dbReference type="Pfam" id="PF13359">
    <property type="entry name" value="DDE_Tnp_4"/>
    <property type="match status" value="1"/>
</dbReference>
<comment type="caution">
    <text evidence="4">The sequence shown here is derived from an EMBL/GenBank/DDBJ whole genome shotgun (WGS) entry which is preliminary data.</text>
</comment>
<name>A0A9N8M252_9BASI</name>
<protein>
    <recommendedName>
        <fullName evidence="3">DDE Tnp4 domain-containing protein</fullName>
    </recommendedName>
</protein>
<dbReference type="InterPro" id="IPR027806">
    <property type="entry name" value="HARBI1_dom"/>
</dbReference>
<sequence>MAFIAAFGFDVDTFRDLLSRFRTHLPAPPRHPRRPRLLTPELHLALVLSYLTTPQRQKSIALLFGITPSVVSRAIWVGLGAMKTMMSKDKDTWAIRWPTPETMGDMAAAVRAREPLLKHVFGFVDGLNLRIYQPGDVDEQNAYYNGWLGDTYCSQVIVFLANGEIAWASLNNPGSWHDAKIANGLYDILSNPERTPAPFALLADCAFPTNQEVSGKILSKPKENVAAKEQDGNTHRLWEAIIRQRQAAEWGMRALQGAFGRLDLRLPVHKAKRALILSVIFQLHNWRARHVGLNQIKEVYFPQWQLRRS</sequence>
<gene>
    <name evidence="4" type="ORF">JKILLFL_G4865</name>
</gene>
<evidence type="ECO:0000256" key="1">
    <source>
        <dbReference type="ARBA" id="ARBA00001968"/>
    </source>
</evidence>
<accession>A0A9N8M252</accession>
<dbReference type="EMBL" id="CAJHJF010006289">
    <property type="protein sequence ID" value="CAD6955676.1"/>
    <property type="molecule type" value="Genomic_DNA"/>
</dbReference>
<evidence type="ECO:0000313" key="4">
    <source>
        <dbReference type="EMBL" id="CAD6955676.1"/>
    </source>
</evidence>
<evidence type="ECO:0000313" key="5">
    <source>
        <dbReference type="Proteomes" id="UP000836404"/>
    </source>
</evidence>
<reference evidence="4 5" key="1">
    <citation type="submission" date="2020-10" db="EMBL/GenBank/DDBJ databases">
        <authorList>
            <person name="Sedaghatjoo S."/>
        </authorList>
    </citation>
    <scope>NUCLEOTIDE SEQUENCE [LARGE SCALE GENOMIC DNA]</scope>
    <source>
        <strain evidence="4 5">LLFL</strain>
    </source>
</reference>
<organism evidence="4 5">
    <name type="scientific">Tilletia laevis</name>
    <dbReference type="NCBI Taxonomy" id="157183"/>
    <lineage>
        <taxon>Eukaryota</taxon>
        <taxon>Fungi</taxon>
        <taxon>Dikarya</taxon>
        <taxon>Basidiomycota</taxon>
        <taxon>Ustilaginomycotina</taxon>
        <taxon>Exobasidiomycetes</taxon>
        <taxon>Tilletiales</taxon>
        <taxon>Tilletiaceae</taxon>
        <taxon>Tilletia</taxon>
    </lineage>
</organism>
<keyword evidence="5" id="KW-1185">Reference proteome</keyword>
<dbReference type="Proteomes" id="UP000836404">
    <property type="component" value="Unassembled WGS sequence"/>
</dbReference>
<evidence type="ECO:0000256" key="2">
    <source>
        <dbReference type="ARBA" id="ARBA00022723"/>
    </source>
</evidence>
<dbReference type="AlphaFoldDB" id="A0A9N8M252"/>
<dbReference type="PANTHER" id="PTHR48471">
    <property type="entry name" value="DDE TNP4 DOMAIN-CONTAINING PROTEIN"/>
    <property type="match status" value="1"/>
</dbReference>
<evidence type="ECO:0000259" key="3">
    <source>
        <dbReference type="Pfam" id="PF13359"/>
    </source>
</evidence>
<dbReference type="PANTHER" id="PTHR48471:SF1">
    <property type="entry name" value="DDE TNP4 DOMAIN-CONTAINING PROTEIN"/>
    <property type="match status" value="1"/>
</dbReference>